<dbReference type="EMBL" id="JARJCN010000019">
    <property type="protein sequence ID" value="KAJ7092064.1"/>
    <property type="molecule type" value="Genomic_DNA"/>
</dbReference>
<comment type="caution">
    <text evidence="1">The sequence shown here is derived from an EMBL/GenBank/DDBJ whole genome shotgun (WGS) entry which is preliminary data.</text>
</comment>
<proteinExistence type="predicted"/>
<organism evidence="1 2">
    <name type="scientific">Mycena belliarum</name>
    <dbReference type="NCBI Taxonomy" id="1033014"/>
    <lineage>
        <taxon>Eukaryota</taxon>
        <taxon>Fungi</taxon>
        <taxon>Dikarya</taxon>
        <taxon>Basidiomycota</taxon>
        <taxon>Agaricomycotina</taxon>
        <taxon>Agaricomycetes</taxon>
        <taxon>Agaricomycetidae</taxon>
        <taxon>Agaricales</taxon>
        <taxon>Marasmiineae</taxon>
        <taxon>Mycenaceae</taxon>
        <taxon>Mycena</taxon>
    </lineage>
</organism>
<evidence type="ECO:0000313" key="2">
    <source>
        <dbReference type="Proteomes" id="UP001222325"/>
    </source>
</evidence>
<gene>
    <name evidence="1" type="ORF">B0H15DRAFT_948246</name>
</gene>
<dbReference type="AlphaFoldDB" id="A0AAD6U5W4"/>
<accession>A0AAD6U5W4</accession>
<dbReference type="Proteomes" id="UP001222325">
    <property type="component" value="Unassembled WGS sequence"/>
</dbReference>
<protein>
    <submittedName>
        <fullName evidence="1">Uncharacterized protein</fullName>
    </submittedName>
</protein>
<reference evidence="1" key="1">
    <citation type="submission" date="2023-03" db="EMBL/GenBank/DDBJ databases">
        <title>Massive genome expansion in bonnet fungi (Mycena s.s.) driven by repeated elements and novel gene families across ecological guilds.</title>
        <authorList>
            <consortium name="Lawrence Berkeley National Laboratory"/>
            <person name="Harder C.B."/>
            <person name="Miyauchi S."/>
            <person name="Viragh M."/>
            <person name="Kuo A."/>
            <person name="Thoen E."/>
            <person name="Andreopoulos B."/>
            <person name="Lu D."/>
            <person name="Skrede I."/>
            <person name="Drula E."/>
            <person name="Henrissat B."/>
            <person name="Morin E."/>
            <person name="Kohler A."/>
            <person name="Barry K."/>
            <person name="LaButti K."/>
            <person name="Morin E."/>
            <person name="Salamov A."/>
            <person name="Lipzen A."/>
            <person name="Mereny Z."/>
            <person name="Hegedus B."/>
            <person name="Baldrian P."/>
            <person name="Stursova M."/>
            <person name="Weitz H."/>
            <person name="Taylor A."/>
            <person name="Grigoriev I.V."/>
            <person name="Nagy L.G."/>
            <person name="Martin F."/>
            <person name="Kauserud H."/>
        </authorList>
    </citation>
    <scope>NUCLEOTIDE SEQUENCE</scope>
    <source>
        <strain evidence="1">CBHHK173m</strain>
    </source>
</reference>
<evidence type="ECO:0000313" key="1">
    <source>
        <dbReference type="EMBL" id="KAJ7092064.1"/>
    </source>
</evidence>
<keyword evidence="2" id="KW-1185">Reference proteome</keyword>
<sequence length="168" mass="18830">MARGRKPMDPDQKRQHREAALAKYAEKNAERLRNAGRLRMRRIRATLADADQATVNRHKRNARKSATKYREGNRDKICFADTERRAERREAGSYSKATEQVGETLGAGDALAARPEFEVTAPPVQQHECRAGCGEWACEGCACICTASTSWVAHEHYRTDAWRAAGCP</sequence>
<name>A0AAD6U5W4_9AGAR</name>